<dbReference type="STRING" id="463025.BAU08_22810"/>
<organism evidence="9 11">
    <name type="scientific">Bordetella bronchialis</name>
    <dbReference type="NCBI Taxonomy" id="463025"/>
    <lineage>
        <taxon>Bacteria</taxon>
        <taxon>Pseudomonadati</taxon>
        <taxon>Pseudomonadota</taxon>
        <taxon>Betaproteobacteria</taxon>
        <taxon>Burkholderiales</taxon>
        <taxon>Alcaligenaceae</taxon>
        <taxon>Bordetella</taxon>
    </lineage>
</organism>
<dbReference type="AlphaFoldDB" id="A0A193G2B0"/>
<dbReference type="EMBL" id="CP016171">
    <property type="protein sequence ID" value="ANN73808.1"/>
    <property type="molecule type" value="Genomic_DNA"/>
</dbReference>
<dbReference type="FunFam" id="3.50.30.80:FF:000001">
    <property type="entry name" value="Dihydroxy-acid dehydratase"/>
    <property type="match status" value="1"/>
</dbReference>
<evidence type="ECO:0000313" key="11">
    <source>
        <dbReference type="Proteomes" id="UP000092213"/>
    </source>
</evidence>
<dbReference type="Gene3D" id="3.50.30.80">
    <property type="entry name" value="IlvD/EDD C-terminal domain-like"/>
    <property type="match status" value="1"/>
</dbReference>
<evidence type="ECO:0000256" key="5">
    <source>
        <dbReference type="ARBA" id="ARBA00023239"/>
    </source>
</evidence>
<evidence type="ECO:0000313" key="8">
    <source>
        <dbReference type="EMBL" id="ANN68668.1"/>
    </source>
</evidence>
<dbReference type="Pfam" id="PF00920">
    <property type="entry name" value="ILVD_EDD_N"/>
    <property type="match status" value="1"/>
</dbReference>
<dbReference type="EMBL" id="CP016170">
    <property type="protein sequence ID" value="ANN68668.1"/>
    <property type="molecule type" value="Genomic_DNA"/>
</dbReference>
<evidence type="ECO:0000256" key="3">
    <source>
        <dbReference type="ARBA" id="ARBA00023004"/>
    </source>
</evidence>
<sequence>MTQRLDAPRKTLDQLRSQRWFANEEIRGFAHRQRMQQQGFSREAFLGRPCIGILNTWSDLSPCHAHLRERAESVKRGILQAGGFPFELPAMSLGEVMVKPTTMIYRNFLAMEAEELMRSLPLDGVVLMGGCDKTTPGLVMGALSMDIPCIFLPAGPMINDRYRGEAVGAGTHTKKFWAEYAIGNIGRDEWIRLEGKMARTPGTCNTMGTASTMTAIVEAMGLSLPGAMAIPAVDSAHPRMAWACGRRIVDMVWEDLKPSRFVNRASFRNAIVAYMALGGSTNAAVHLPAMAGRAGIPLGLDELDAVARDIPVIVDLYPSGKGLMEEFFYAGGLPAVLKQVAAHLDLDALTVTGRTLGEEIADWPDADEGPAAGAAPTIRACDRPLIPATEDCPEAGMALAVLRGNLCPDGAVIKPSAASPRLLRHTGRALVFDSNEEMLRAVDDPELDADENTVLVLRNAGPVGGPGMPEWGNLPIPKKLLRQGVRDMVRISDGRMSGTHYGTCILHVAPESAVGGPLALLRTGDTIRLDIGERRLDMLVSDEELARRRQAWRPAPQPYARGYTRIYQAEVTQADQGCDFRSLSGAAPTPEPPIY</sequence>
<evidence type="ECO:0000313" key="10">
    <source>
        <dbReference type="Proteomes" id="UP000091897"/>
    </source>
</evidence>
<dbReference type="OrthoDB" id="9807077at2"/>
<feature type="domain" description="Dihydroxy-acid/6-phosphogluconate dehydratase N-terminal" evidence="6">
    <location>
        <begin position="48"/>
        <end position="358"/>
    </location>
</feature>
<name>A0A193G2B0_9BORD</name>
<dbReference type="PROSITE" id="PS00886">
    <property type="entry name" value="ILVD_EDD_1"/>
    <property type="match status" value="1"/>
</dbReference>
<dbReference type="InterPro" id="IPR037237">
    <property type="entry name" value="IlvD/EDD_N"/>
</dbReference>
<dbReference type="NCBIfam" id="NF009559">
    <property type="entry name" value="PRK13016.1"/>
    <property type="match status" value="1"/>
</dbReference>
<evidence type="ECO:0000256" key="1">
    <source>
        <dbReference type="ARBA" id="ARBA00006486"/>
    </source>
</evidence>
<dbReference type="PANTHER" id="PTHR43183">
    <property type="entry name" value="HYPOTHETICAL DIHYDROXYACID DEHYDRATASE (EUROFUNG)-RELATED"/>
    <property type="match status" value="1"/>
</dbReference>
<protein>
    <submittedName>
        <fullName evidence="9">Dihydroxy-acid dehydratase</fullName>
    </submittedName>
</protein>
<keyword evidence="5" id="KW-0456">Lyase</keyword>
<proteinExistence type="inferred from homology"/>
<dbReference type="PANTHER" id="PTHR43183:SF2">
    <property type="entry name" value="DIHYDROXY-ACID DEHYDRATASE"/>
    <property type="match status" value="1"/>
</dbReference>
<dbReference type="KEGG" id="bbro:BAU06_22280"/>
<evidence type="ECO:0000259" key="6">
    <source>
        <dbReference type="Pfam" id="PF00920"/>
    </source>
</evidence>
<gene>
    <name evidence="8" type="ORF">BAU06_22280</name>
    <name evidence="9" type="ORF">BAU08_22810</name>
</gene>
<dbReference type="GO" id="GO:0046872">
    <property type="term" value="F:metal ion binding"/>
    <property type="evidence" value="ECO:0007669"/>
    <property type="project" value="UniProtKB-KW"/>
</dbReference>
<feature type="domain" description="Dihydroxy-acid/6-phosphogluconate dehydratase C-terminal" evidence="7">
    <location>
        <begin position="394"/>
        <end position="578"/>
    </location>
</feature>
<reference evidence="10 11" key="1">
    <citation type="submission" date="2016-06" db="EMBL/GenBank/DDBJ databases">
        <title>Complete genome sequences of Bordetella bronchialis and Bordetella flabilis.</title>
        <authorList>
            <person name="LiPuma J.J."/>
            <person name="Spilker T."/>
        </authorList>
    </citation>
    <scope>NUCLEOTIDE SEQUENCE [LARGE SCALE GENOMIC DNA]</scope>
    <source>
        <strain evidence="9 11">AU17976</strain>
        <strain evidence="8 10">AU3182</strain>
    </source>
</reference>
<dbReference type="InterPro" id="IPR020558">
    <property type="entry name" value="DiOHA_6PGluconate_deHydtase_CS"/>
</dbReference>
<dbReference type="Proteomes" id="UP000091897">
    <property type="component" value="Chromosome"/>
</dbReference>
<keyword evidence="4" id="KW-0411">Iron-sulfur</keyword>
<dbReference type="InterPro" id="IPR042096">
    <property type="entry name" value="Dihydro-acid_dehy_C"/>
</dbReference>
<dbReference type="GO" id="GO:0016836">
    <property type="term" value="F:hydro-lyase activity"/>
    <property type="evidence" value="ECO:0007669"/>
    <property type="project" value="UniProtKB-ARBA"/>
</dbReference>
<evidence type="ECO:0000259" key="7">
    <source>
        <dbReference type="Pfam" id="PF24877"/>
    </source>
</evidence>
<dbReference type="InterPro" id="IPR052352">
    <property type="entry name" value="Sugar_Degrad_Dehydratases"/>
</dbReference>
<dbReference type="Proteomes" id="UP000092213">
    <property type="component" value="Chromosome"/>
</dbReference>
<dbReference type="SUPFAM" id="SSF52016">
    <property type="entry name" value="LeuD/IlvD-like"/>
    <property type="match status" value="1"/>
</dbReference>
<evidence type="ECO:0000313" key="9">
    <source>
        <dbReference type="EMBL" id="ANN73808.1"/>
    </source>
</evidence>
<dbReference type="RefSeq" id="WP_066355756.1">
    <property type="nucleotide sequence ID" value="NZ_CBCSFJ010000004.1"/>
</dbReference>
<dbReference type="InterPro" id="IPR056740">
    <property type="entry name" value="ILV_EDD_C"/>
</dbReference>
<comment type="similarity">
    <text evidence="1">Belongs to the IlvD/Edd family.</text>
</comment>
<dbReference type="GO" id="GO:0051536">
    <property type="term" value="F:iron-sulfur cluster binding"/>
    <property type="evidence" value="ECO:0007669"/>
    <property type="project" value="UniProtKB-KW"/>
</dbReference>
<accession>A0A193G2B0</accession>
<keyword evidence="2" id="KW-0479">Metal-binding</keyword>
<keyword evidence="10" id="KW-1185">Reference proteome</keyword>
<dbReference type="Pfam" id="PF24877">
    <property type="entry name" value="ILV_EDD_C"/>
    <property type="match status" value="1"/>
</dbReference>
<evidence type="ECO:0000256" key="2">
    <source>
        <dbReference type="ARBA" id="ARBA00022723"/>
    </source>
</evidence>
<keyword evidence="3" id="KW-0408">Iron</keyword>
<evidence type="ECO:0000256" key="4">
    <source>
        <dbReference type="ARBA" id="ARBA00023014"/>
    </source>
</evidence>
<dbReference type="InterPro" id="IPR000581">
    <property type="entry name" value="ILV_EDD_N"/>
</dbReference>
<dbReference type="SUPFAM" id="SSF143975">
    <property type="entry name" value="IlvD/EDD N-terminal domain-like"/>
    <property type="match status" value="1"/>
</dbReference>
<dbReference type="NCBIfam" id="NF009560">
    <property type="entry name" value="PRK13017.1"/>
    <property type="match status" value="1"/>
</dbReference>
<dbReference type="NCBIfam" id="NF004784">
    <property type="entry name" value="PRK06131.1"/>
    <property type="match status" value="1"/>
</dbReference>